<dbReference type="InterPro" id="IPR005119">
    <property type="entry name" value="LysR_subst-bd"/>
</dbReference>
<dbReference type="FunFam" id="1.10.10.10:FF:000001">
    <property type="entry name" value="LysR family transcriptional regulator"/>
    <property type="match status" value="1"/>
</dbReference>
<reference evidence="6 7" key="1">
    <citation type="submission" date="2020-08" db="EMBL/GenBank/DDBJ databases">
        <title>Genome sequence of Acidovorax monticola KACC 19171T.</title>
        <authorList>
            <person name="Hyun D.-W."/>
            <person name="Bae J.-W."/>
        </authorList>
    </citation>
    <scope>NUCLEOTIDE SEQUENCE [LARGE SCALE GENOMIC DNA]</scope>
    <source>
        <strain evidence="6 7">KACC 19171</strain>
    </source>
</reference>
<dbReference type="Gene3D" id="1.10.10.10">
    <property type="entry name" value="Winged helix-like DNA-binding domain superfamily/Winged helix DNA-binding domain"/>
    <property type="match status" value="1"/>
</dbReference>
<dbReference type="GO" id="GO:0003677">
    <property type="term" value="F:DNA binding"/>
    <property type="evidence" value="ECO:0007669"/>
    <property type="project" value="UniProtKB-KW"/>
</dbReference>
<keyword evidence="3" id="KW-0238">DNA-binding</keyword>
<keyword evidence="7" id="KW-1185">Reference proteome</keyword>
<dbReference type="Gene3D" id="3.40.190.10">
    <property type="entry name" value="Periplasmic binding protein-like II"/>
    <property type="match status" value="2"/>
</dbReference>
<evidence type="ECO:0000259" key="5">
    <source>
        <dbReference type="PROSITE" id="PS50931"/>
    </source>
</evidence>
<accession>A0A7H0HG94</accession>
<comment type="similarity">
    <text evidence="1">Belongs to the LysR transcriptional regulatory family.</text>
</comment>
<dbReference type="PANTHER" id="PTHR30346:SF0">
    <property type="entry name" value="HCA OPERON TRANSCRIPTIONAL ACTIVATOR HCAR"/>
    <property type="match status" value="1"/>
</dbReference>
<dbReference type="PROSITE" id="PS50931">
    <property type="entry name" value="HTH_LYSR"/>
    <property type="match status" value="1"/>
</dbReference>
<dbReference type="Pfam" id="PF00126">
    <property type="entry name" value="HTH_1"/>
    <property type="match status" value="1"/>
</dbReference>
<dbReference type="Pfam" id="PF03466">
    <property type="entry name" value="LysR_substrate"/>
    <property type="match status" value="1"/>
</dbReference>
<dbReference type="PANTHER" id="PTHR30346">
    <property type="entry name" value="TRANSCRIPTIONAL DUAL REGULATOR HCAR-RELATED"/>
    <property type="match status" value="1"/>
</dbReference>
<evidence type="ECO:0000256" key="4">
    <source>
        <dbReference type="ARBA" id="ARBA00023163"/>
    </source>
</evidence>
<organism evidence="6 7">
    <name type="scientific">Paenacidovorax monticola</name>
    <dbReference type="NCBI Taxonomy" id="1926868"/>
    <lineage>
        <taxon>Bacteria</taxon>
        <taxon>Pseudomonadati</taxon>
        <taxon>Pseudomonadota</taxon>
        <taxon>Betaproteobacteria</taxon>
        <taxon>Burkholderiales</taxon>
        <taxon>Comamonadaceae</taxon>
        <taxon>Paenacidovorax</taxon>
    </lineage>
</organism>
<dbReference type="EMBL" id="CP060790">
    <property type="protein sequence ID" value="QNP59560.1"/>
    <property type="molecule type" value="Genomic_DNA"/>
</dbReference>
<evidence type="ECO:0000313" key="7">
    <source>
        <dbReference type="Proteomes" id="UP000516057"/>
    </source>
</evidence>
<dbReference type="PRINTS" id="PR00039">
    <property type="entry name" value="HTHLYSR"/>
</dbReference>
<dbReference type="GO" id="GO:0032993">
    <property type="term" value="C:protein-DNA complex"/>
    <property type="evidence" value="ECO:0007669"/>
    <property type="project" value="TreeGrafter"/>
</dbReference>
<dbReference type="GO" id="GO:0003700">
    <property type="term" value="F:DNA-binding transcription factor activity"/>
    <property type="evidence" value="ECO:0007669"/>
    <property type="project" value="InterPro"/>
</dbReference>
<protein>
    <submittedName>
        <fullName evidence="6">LysR family transcriptional regulator</fullName>
    </submittedName>
</protein>
<dbReference type="AlphaFoldDB" id="A0A7H0HG94"/>
<dbReference type="InterPro" id="IPR036388">
    <property type="entry name" value="WH-like_DNA-bd_sf"/>
</dbReference>
<feature type="domain" description="HTH lysR-type" evidence="5">
    <location>
        <begin position="6"/>
        <end position="63"/>
    </location>
</feature>
<evidence type="ECO:0000313" key="6">
    <source>
        <dbReference type="EMBL" id="QNP59560.1"/>
    </source>
</evidence>
<dbReference type="SUPFAM" id="SSF53850">
    <property type="entry name" value="Periplasmic binding protein-like II"/>
    <property type="match status" value="1"/>
</dbReference>
<name>A0A7H0HG94_9BURK</name>
<proteinExistence type="inferred from homology"/>
<dbReference type="RefSeq" id="WP_187736543.1">
    <property type="nucleotide sequence ID" value="NZ_CP060790.1"/>
</dbReference>
<sequence>MSQPFIDIRAWRQFAMVAEELHFGRAAQRLHITQPPLTQAIAGLERQLGVRLFERNKRSVQLTPAGAALLPQAQDLIARALALPEQARAAASGEVGRLRLAFVSTVGFGGLPQWVRAFRAARPGVRLELTEATSDVQLQLLREGRIDAGIVLHAQDEPAPPGMVRQVIGREPLWLALPERHPLVHGKANARALRFEQVCDEPLVLFPRAILPAVHDGLQARYAAAGRALNVAQEAIQMQTIVNLVSAELGLAWVLQSVSRLQRAGVVYRALQEPPGAPAMPICETSVMWQAGHDAPVLQRWLQVVQARGR</sequence>
<dbReference type="SUPFAM" id="SSF46785">
    <property type="entry name" value="Winged helix' DNA-binding domain"/>
    <property type="match status" value="1"/>
</dbReference>
<dbReference type="KEGG" id="amon:H9L24_00580"/>
<evidence type="ECO:0000256" key="1">
    <source>
        <dbReference type="ARBA" id="ARBA00009437"/>
    </source>
</evidence>
<dbReference type="InterPro" id="IPR000847">
    <property type="entry name" value="LysR_HTH_N"/>
</dbReference>
<keyword evidence="4" id="KW-0804">Transcription</keyword>
<dbReference type="Proteomes" id="UP000516057">
    <property type="component" value="Chromosome"/>
</dbReference>
<evidence type="ECO:0000256" key="2">
    <source>
        <dbReference type="ARBA" id="ARBA00023015"/>
    </source>
</evidence>
<evidence type="ECO:0000256" key="3">
    <source>
        <dbReference type="ARBA" id="ARBA00023125"/>
    </source>
</evidence>
<dbReference type="InterPro" id="IPR036390">
    <property type="entry name" value="WH_DNA-bd_sf"/>
</dbReference>
<keyword evidence="2" id="KW-0805">Transcription regulation</keyword>
<gene>
    <name evidence="6" type="ORF">H9L24_00580</name>
</gene>